<evidence type="ECO:0000256" key="1">
    <source>
        <dbReference type="SAM" id="MobiDB-lite"/>
    </source>
</evidence>
<gene>
    <name evidence="2" type="ORF">METUNv1_02566</name>
</gene>
<dbReference type="EMBL" id="AFHG01000052">
    <property type="protein sequence ID" value="EGK71179.1"/>
    <property type="molecule type" value="Genomic_DNA"/>
</dbReference>
<name>F5RE48_METUF</name>
<accession>F5RE48</accession>
<comment type="caution">
    <text evidence="2">The sequence shown here is derived from an EMBL/GenBank/DDBJ whole genome shotgun (WGS) entry which is preliminary data.</text>
</comment>
<keyword evidence="3" id="KW-1185">Reference proteome</keyword>
<sequence length="59" mass="6420">MTWASVCRRAAPFPACAGMNRAAYMWDADPATVPRMRGDEPVSAGWSWPSTARSPHARG</sequence>
<dbReference type="AlphaFoldDB" id="F5RE48"/>
<feature type="region of interest" description="Disordered" evidence="1">
    <location>
        <begin position="36"/>
        <end position="59"/>
    </location>
</feature>
<evidence type="ECO:0000313" key="2">
    <source>
        <dbReference type="EMBL" id="EGK71179.1"/>
    </source>
</evidence>
<evidence type="ECO:0000313" key="3">
    <source>
        <dbReference type="Proteomes" id="UP000005019"/>
    </source>
</evidence>
<organism evidence="2 3">
    <name type="scientific">Methyloversatilis universalis (strain ATCC BAA-1314 / DSM 25237 / JCM 13912 / CCUG 52030 / FAM5)</name>
    <dbReference type="NCBI Taxonomy" id="1000565"/>
    <lineage>
        <taxon>Bacteria</taxon>
        <taxon>Pseudomonadati</taxon>
        <taxon>Pseudomonadota</taxon>
        <taxon>Betaproteobacteria</taxon>
        <taxon>Nitrosomonadales</taxon>
        <taxon>Sterolibacteriaceae</taxon>
        <taxon>Methyloversatilis</taxon>
    </lineage>
</organism>
<proteinExistence type="predicted"/>
<reference evidence="2 3" key="1">
    <citation type="journal article" date="2011" name="J. Bacteriol.">
        <title>Genome sequence of Methyloversatilis universalis FAM5T, a methylotrophic representative of the order Rhodocyclales.</title>
        <authorList>
            <person name="Kittichotirat W."/>
            <person name="Good N.M."/>
            <person name="Hall R."/>
            <person name="Bringel F."/>
            <person name="Lajus A."/>
            <person name="Medigue C."/>
            <person name="Smalley N.E."/>
            <person name="Beck D."/>
            <person name="Bumgarner R."/>
            <person name="Vuilleumier S."/>
            <person name="Kalyuzhnaya M.G."/>
        </authorList>
    </citation>
    <scope>NUCLEOTIDE SEQUENCE [LARGE SCALE GENOMIC DNA]</scope>
    <source>
        <strain evidence="3">ATCC BAA-1314 / JCM 13912 / FAM5</strain>
    </source>
</reference>
<protein>
    <submittedName>
        <fullName evidence="2">Uncharacterized protein</fullName>
    </submittedName>
</protein>
<dbReference type="Proteomes" id="UP000005019">
    <property type="component" value="Unassembled WGS sequence"/>
</dbReference>
<dbReference type="AntiFam" id="ANF00057">
    <property type="entry name" value="Translation of E. coli type CRISPR repeat"/>
</dbReference>